<dbReference type="AlphaFoldDB" id="A0AAF1KUL1"/>
<proteinExistence type="predicted"/>
<dbReference type="Proteomes" id="UP001196068">
    <property type="component" value="Unassembled WGS sequence"/>
</dbReference>
<protein>
    <submittedName>
        <fullName evidence="2">Glycosyltransferase family 4 protein</fullName>
    </submittedName>
</protein>
<accession>A0AAF1KUL1</accession>
<dbReference type="SUPFAM" id="SSF53756">
    <property type="entry name" value="UDP-Glycosyltransferase/glycogen phosphorylase"/>
    <property type="match status" value="1"/>
</dbReference>
<feature type="domain" description="Glycosyltransferase subfamily 4-like N-terminal" evidence="1">
    <location>
        <begin position="18"/>
        <end position="142"/>
    </location>
</feature>
<comment type="caution">
    <text evidence="2">The sequence shown here is derived from an EMBL/GenBank/DDBJ whole genome shotgun (WGS) entry which is preliminary data.</text>
</comment>
<dbReference type="Pfam" id="PF13579">
    <property type="entry name" value="Glyco_trans_4_4"/>
    <property type="match status" value="1"/>
</dbReference>
<sequence length="175" mass="18525">MRILYLHQHFSLPGGSTATRSHAMARAMAARGHQVTMACGGYRGAVTGLDGPFRRGSREGRVGGFRVVEFAIPYANALGLAVRAGAFLRFAGRVTPLALERSVDLVIASSTPLTVALPALAAARLRGTPFLFEIRDPWPEAPRALTEGKCGSGLRASFAAMDGWPTPPAAAPARW</sequence>
<reference evidence="2" key="2">
    <citation type="journal article" date="2021" name="Syst. Appl. Microbiol.">
        <title>Roseomonas hellenica sp. nov., isolated from roots of wild-growing Alkanna tinctoria.</title>
        <authorList>
            <person name="Rat A."/>
            <person name="Naranjo H.D."/>
            <person name="Lebbe L."/>
            <person name="Cnockaert M."/>
            <person name="Krigas N."/>
            <person name="Grigoriadou K."/>
            <person name="Maloupa E."/>
            <person name="Willems A."/>
        </authorList>
    </citation>
    <scope>NUCLEOTIDE SEQUENCE</scope>
    <source>
        <strain evidence="2">LMG 28251</strain>
    </source>
</reference>
<dbReference type="EMBL" id="JAAEDH010000017">
    <property type="protein sequence ID" value="MBR0656382.1"/>
    <property type="molecule type" value="Genomic_DNA"/>
</dbReference>
<reference evidence="2" key="1">
    <citation type="submission" date="2020-01" db="EMBL/GenBank/DDBJ databases">
        <authorList>
            <person name="Rat A."/>
        </authorList>
    </citation>
    <scope>NUCLEOTIDE SEQUENCE</scope>
    <source>
        <strain evidence="2">LMG 28251</strain>
    </source>
</reference>
<dbReference type="RefSeq" id="WP_211875220.1">
    <property type="nucleotide sequence ID" value="NZ_JAAEDH010000017.1"/>
</dbReference>
<dbReference type="Gene3D" id="3.40.50.2000">
    <property type="entry name" value="Glycogen Phosphorylase B"/>
    <property type="match status" value="1"/>
</dbReference>
<dbReference type="GO" id="GO:0016757">
    <property type="term" value="F:glycosyltransferase activity"/>
    <property type="evidence" value="ECO:0007669"/>
    <property type="project" value="UniProtKB-ARBA"/>
</dbReference>
<evidence type="ECO:0000313" key="2">
    <source>
        <dbReference type="EMBL" id="MBR0656382.1"/>
    </source>
</evidence>
<evidence type="ECO:0000313" key="3">
    <source>
        <dbReference type="Proteomes" id="UP001196068"/>
    </source>
</evidence>
<dbReference type="InterPro" id="IPR028098">
    <property type="entry name" value="Glyco_trans_4-like_N"/>
</dbReference>
<name>A0AAF1KUL1_9PROT</name>
<keyword evidence="3" id="KW-1185">Reference proteome</keyword>
<organism evidence="2 3">
    <name type="scientific">Plastoroseomonas arctica</name>
    <dbReference type="NCBI Taxonomy" id="1509237"/>
    <lineage>
        <taxon>Bacteria</taxon>
        <taxon>Pseudomonadati</taxon>
        <taxon>Pseudomonadota</taxon>
        <taxon>Alphaproteobacteria</taxon>
        <taxon>Acetobacterales</taxon>
        <taxon>Acetobacteraceae</taxon>
        <taxon>Plastoroseomonas</taxon>
    </lineage>
</organism>
<evidence type="ECO:0000259" key="1">
    <source>
        <dbReference type="Pfam" id="PF13579"/>
    </source>
</evidence>
<gene>
    <name evidence="2" type="ORF">GXW79_14965</name>
</gene>